<dbReference type="Proteomes" id="UP000758155">
    <property type="component" value="Unassembled WGS sequence"/>
</dbReference>
<protein>
    <recommendedName>
        <fullName evidence="5">Phosphoglycerate mutase-like protein</fullName>
    </recommendedName>
</protein>
<dbReference type="GO" id="GO:0046390">
    <property type="term" value="P:ribose phosphate biosynthetic process"/>
    <property type="evidence" value="ECO:0007669"/>
    <property type="project" value="TreeGrafter"/>
</dbReference>
<reference evidence="3" key="1">
    <citation type="submission" date="2019-04" db="EMBL/GenBank/DDBJ databases">
        <title>Sequencing of skin fungus with MAO and IRED activity.</title>
        <authorList>
            <person name="Marsaioli A.J."/>
            <person name="Bonatto J.M.C."/>
            <person name="Reis Junior O."/>
        </authorList>
    </citation>
    <scope>NUCLEOTIDE SEQUENCE</scope>
    <source>
        <strain evidence="3">28M1</strain>
    </source>
</reference>
<feature type="active site" description="Proton donor/acceptor" evidence="1">
    <location>
        <position position="100"/>
    </location>
</feature>
<proteinExistence type="predicted"/>
<dbReference type="InterPro" id="IPR050275">
    <property type="entry name" value="PGM_Phosphatase"/>
</dbReference>
<name>A0A9P5BW80_9PLEO</name>
<evidence type="ECO:0000256" key="2">
    <source>
        <dbReference type="PIRSR" id="PIRSR613078-2"/>
    </source>
</evidence>
<feature type="binding site" evidence="2">
    <location>
        <begin position="100"/>
        <end position="103"/>
    </location>
    <ligand>
        <name>substrate</name>
    </ligand>
</feature>
<feature type="active site" description="Tele-phosphohistidine intermediate" evidence="1">
    <location>
        <position position="16"/>
    </location>
</feature>
<dbReference type="PANTHER" id="PTHR48100:SF15">
    <property type="entry name" value="SEDOHEPTULOSE 1,7-BISPHOSPHATASE"/>
    <property type="match status" value="1"/>
</dbReference>
<feature type="binding site" evidence="2">
    <location>
        <position position="72"/>
    </location>
    <ligand>
        <name>substrate</name>
    </ligand>
</feature>
<evidence type="ECO:0000313" key="4">
    <source>
        <dbReference type="Proteomes" id="UP000758155"/>
    </source>
</evidence>
<organism evidence="3 4">
    <name type="scientific">Didymella heteroderae</name>
    <dbReference type="NCBI Taxonomy" id="1769908"/>
    <lineage>
        <taxon>Eukaryota</taxon>
        <taxon>Fungi</taxon>
        <taxon>Dikarya</taxon>
        <taxon>Ascomycota</taxon>
        <taxon>Pezizomycotina</taxon>
        <taxon>Dothideomycetes</taxon>
        <taxon>Pleosporomycetidae</taxon>
        <taxon>Pleosporales</taxon>
        <taxon>Pleosporineae</taxon>
        <taxon>Didymellaceae</taxon>
        <taxon>Didymella</taxon>
    </lineage>
</organism>
<dbReference type="Pfam" id="PF00300">
    <property type="entry name" value="His_Phos_1"/>
    <property type="match status" value="1"/>
</dbReference>
<feature type="binding site" evidence="2">
    <location>
        <begin position="28"/>
        <end position="29"/>
    </location>
    <ligand>
        <name>substrate</name>
    </ligand>
</feature>
<evidence type="ECO:0000256" key="1">
    <source>
        <dbReference type="PIRSR" id="PIRSR613078-1"/>
    </source>
</evidence>
<dbReference type="InterPro" id="IPR029033">
    <property type="entry name" value="His_PPase_superfam"/>
</dbReference>
<dbReference type="Gene3D" id="3.40.50.1240">
    <property type="entry name" value="Phosphoglycerate mutase-like"/>
    <property type="match status" value="1"/>
</dbReference>
<dbReference type="OrthoDB" id="4818801at2759"/>
<dbReference type="EMBL" id="SWKV01000116">
    <property type="protein sequence ID" value="KAF3031952.1"/>
    <property type="molecule type" value="Genomic_DNA"/>
</dbReference>
<accession>A0A9P5BW80</accession>
<dbReference type="PANTHER" id="PTHR48100">
    <property type="entry name" value="BROAD-SPECIFICITY PHOSPHATASE YOR283W-RELATED"/>
    <property type="match status" value="1"/>
</dbReference>
<dbReference type="InterPro" id="IPR013078">
    <property type="entry name" value="His_Pase_superF_clade-1"/>
</dbReference>
<dbReference type="GO" id="GO:0050278">
    <property type="term" value="F:sedoheptulose-bisphosphatase activity"/>
    <property type="evidence" value="ECO:0007669"/>
    <property type="project" value="TreeGrafter"/>
</dbReference>
<dbReference type="SUPFAM" id="SSF53254">
    <property type="entry name" value="Phosphoglycerate mutase-like"/>
    <property type="match status" value="1"/>
</dbReference>
<gene>
    <name evidence="3" type="ORF">E8E12_001026</name>
</gene>
<sequence length="180" mass="20249">MSDRQALIPRVYILRHGETEWAKIGRFTGTTEVGLTEDGIAQVSLTAATLIGAGKLLDPCHLAHIFVSPRDRTRQTLELLLPSSSAEPTDNITYTESIAEWKYGDYEGQHESEIRESRAAKGLDSQRPWSIWRDGCEGGETAQQVCERLDKFIEEIKAIQQPYMCEQKPAEQKPADILVF</sequence>
<evidence type="ECO:0008006" key="5">
    <source>
        <dbReference type="Google" id="ProtNLM"/>
    </source>
</evidence>
<dbReference type="SMART" id="SM00855">
    <property type="entry name" value="PGAM"/>
    <property type="match status" value="1"/>
</dbReference>
<evidence type="ECO:0000313" key="3">
    <source>
        <dbReference type="EMBL" id="KAF3031952.1"/>
    </source>
</evidence>
<dbReference type="CDD" id="cd07067">
    <property type="entry name" value="HP_PGM_like"/>
    <property type="match status" value="1"/>
</dbReference>
<comment type="caution">
    <text evidence="3">The sequence shown here is derived from an EMBL/GenBank/DDBJ whole genome shotgun (WGS) entry which is preliminary data.</text>
</comment>
<dbReference type="AlphaFoldDB" id="A0A9P5BW80"/>
<keyword evidence="4" id="KW-1185">Reference proteome</keyword>